<organism evidence="1 2">
    <name type="scientific">Patiriisocius marinistellae</name>
    <dbReference type="NCBI Taxonomy" id="2494560"/>
    <lineage>
        <taxon>Bacteria</taxon>
        <taxon>Pseudomonadati</taxon>
        <taxon>Bacteroidota</taxon>
        <taxon>Flavobacteriia</taxon>
        <taxon>Flavobacteriales</taxon>
        <taxon>Flavobacteriaceae</taxon>
        <taxon>Patiriisocius</taxon>
    </lineage>
</organism>
<reference evidence="1 2" key="1">
    <citation type="submission" date="2019-08" db="EMBL/GenBank/DDBJ databases">
        <title>Ulvibacter marinistellae sp. nov., isolated from a starfish, Patiria pectinifera.</title>
        <authorList>
            <person name="Kawano K."/>
            <person name="Ushijima N."/>
            <person name="Kihara M."/>
            <person name="Itoh H."/>
        </authorList>
    </citation>
    <scope>NUCLEOTIDE SEQUENCE [LARGE SCALE GENOMIC DNA]</scope>
    <source>
        <strain evidence="1 2">KK4</strain>
    </source>
</reference>
<dbReference type="SUPFAM" id="SSF49464">
    <property type="entry name" value="Carboxypeptidase regulatory domain-like"/>
    <property type="match status" value="1"/>
</dbReference>
<proteinExistence type="predicted"/>
<gene>
    <name evidence="1" type="ORF">ULMS_26070</name>
</gene>
<dbReference type="Gene3D" id="2.60.40.1120">
    <property type="entry name" value="Carboxypeptidase-like, regulatory domain"/>
    <property type="match status" value="1"/>
</dbReference>
<evidence type="ECO:0000313" key="2">
    <source>
        <dbReference type="Proteomes" id="UP000326994"/>
    </source>
</evidence>
<evidence type="ECO:0008006" key="3">
    <source>
        <dbReference type="Google" id="ProtNLM"/>
    </source>
</evidence>
<dbReference type="Pfam" id="PF13715">
    <property type="entry name" value="CarbopepD_reg_2"/>
    <property type="match status" value="1"/>
</dbReference>
<dbReference type="InterPro" id="IPR008969">
    <property type="entry name" value="CarboxyPept-like_regulatory"/>
</dbReference>
<name>A0A5J4G2M4_9FLAO</name>
<protein>
    <recommendedName>
        <fullName evidence="3">Carboxypeptidase-like regulatory domain-containing protein</fullName>
    </recommendedName>
</protein>
<dbReference type="AlphaFoldDB" id="A0A5J4G2M4"/>
<dbReference type="Proteomes" id="UP000326994">
    <property type="component" value="Unassembled WGS sequence"/>
</dbReference>
<dbReference type="EMBL" id="BKCF01000005">
    <property type="protein sequence ID" value="GEQ87099.1"/>
    <property type="molecule type" value="Genomic_DNA"/>
</dbReference>
<keyword evidence="2" id="KW-1185">Reference proteome</keyword>
<comment type="caution">
    <text evidence="1">The sequence shown here is derived from an EMBL/GenBank/DDBJ whole genome shotgun (WGS) entry which is preliminary data.</text>
</comment>
<dbReference type="RefSeq" id="WP_172966890.1">
    <property type="nucleotide sequence ID" value="NZ_BKCF01000005.1"/>
</dbReference>
<evidence type="ECO:0000313" key="1">
    <source>
        <dbReference type="EMBL" id="GEQ87099.1"/>
    </source>
</evidence>
<accession>A0A5J4G2M4</accession>
<sequence>MFCCPAINTLGQQVVIKGVLTNDIDVESIQVYNTTSRFNTITDQNGNFEIEAFKNDTLVFSAVNYYTRKAVITEENYNFKHIEVTLVPILNELDEVYLGHRLTGDLANDIKNVKTDDPFNFDDVGIPGFKGKPEEKIPPVLGGVVSITSVDVEALYKYLSGYYKNLKLLRKWQSQDAAVANILHGYMPSLLEEAFGIPENRAFDFVLFCVETTTLENEFKNENYELVLDIFQKKAPEYLKGLVKE</sequence>